<comment type="caution">
    <text evidence="3">The sequence shown here is derived from an EMBL/GenBank/DDBJ whole genome shotgun (WGS) entry which is preliminary data.</text>
</comment>
<dbReference type="SUPFAM" id="SSF56601">
    <property type="entry name" value="beta-lactamase/transpeptidase-like"/>
    <property type="match status" value="1"/>
</dbReference>
<dbReference type="PANTHER" id="PTHR43319:SF3">
    <property type="entry name" value="BETA-LACTAMASE-RELATED DOMAIN-CONTAINING PROTEIN"/>
    <property type="match status" value="1"/>
</dbReference>
<dbReference type="InterPro" id="IPR012338">
    <property type="entry name" value="Beta-lactam/transpept-like"/>
</dbReference>
<feature type="compositionally biased region" description="Low complexity" evidence="1">
    <location>
        <begin position="353"/>
        <end position="363"/>
    </location>
</feature>
<proteinExistence type="predicted"/>
<reference evidence="3 4" key="1">
    <citation type="submission" date="2022-01" db="EMBL/GenBank/DDBJ databases">
        <authorList>
            <person name="Xiong W."/>
            <person name="Schranz E."/>
        </authorList>
    </citation>
    <scope>NUCLEOTIDE SEQUENCE [LARGE SCALE GENOMIC DNA]</scope>
</reference>
<dbReference type="Proteomes" id="UP001157418">
    <property type="component" value="Unassembled WGS sequence"/>
</dbReference>
<evidence type="ECO:0000313" key="3">
    <source>
        <dbReference type="EMBL" id="CAH1427456.1"/>
    </source>
</evidence>
<keyword evidence="4" id="KW-1185">Reference proteome</keyword>
<evidence type="ECO:0000256" key="1">
    <source>
        <dbReference type="SAM" id="MobiDB-lite"/>
    </source>
</evidence>
<dbReference type="PANTHER" id="PTHR43319">
    <property type="entry name" value="BETA-LACTAMASE-RELATED"/>
    <property type="match status" value="1"/>
</dbReference>
<dbReference type="Pfam" id="PF00144">
    <property type="entry name" value="Beta-lactamase"/>
    <property type="match status" value="1"/>
</dbReference>
<dbReference type="Gene3D" id="3.40.710.10">
    <property type="entry name" value="DD-peptidase/beta-lactamase superfamily"/>
    <property type="match status" value="1"/>
</dbReference>
<accession>A0AAU9MPG5</accession>
<gene>
    <name evidence="3" type="ORF">LVIROSA_LOCUS14460</name>
</gene>
<dbReference type="AlphaFoldDB" id="A0AAU9MPG5"/>
<organism evidence="3 4">
    <name type="scientific">Lactuca virosa</name>
    <dbReference type="NCBI Taxonomy" id="75947"/>
    <lineage>
        <taxon>Eukaryota</taxon>
        <taxon>Viridiplantae</taxon>
        <taxon>Streptophyta</taxon>
        <taxon>Embryophyta</taxon>
        <taxon>Tracheophyta</taxon>
        <taxon>Spermatophyta</taxon>
        <taxon>Magnoliopsida</taxon>
        <taxon>eudicotyledons</taxon>
        <taxon>Gunneridae</taxon>
        <taxon>Pentapetalae</taxon>
        <taxon>asterids</taxon>
        <taxon>campanulids</taxon>
        <taxon>Asterales</taxon>
        <taxon>Asteraceae</taxon>
        <taxon>Cichorioideae</taxon>
        <taxon>Cichorieae</taxon>
        <taxon>Lactucinae</taxon>
        <taxon>Lactuca</taxon>
    </lineage>
</organism>
<evidence type="ECO:0000313" key="4">
    <source>
        <dbReference type="Proteomes" id="UP001157418"/>
    </source>
</evidence>
<feature type="region of interest" description="Disordered" evidence="1">
    <location>
        <begin position="353"/>
        <end position="384"/>
    </location>
</feature>
<dbReference type="InterPro" id="IPR001466">
    <property type="entry name" value="Beta-lactam-related"/>
</dbReference>
<evidence type="ECO:0000259" key="2">
    <source>
        <dbReference type="Pfam" id="PF00144"/>
    </source>
</evidence>
<protein>
    <recommendedName>
        <fullName evidence="2">Beta-lactamase-related domain-containing protein</fullName>
    </recommendedName>
</protein>
<sequence>MAEIWQFRRLSSALNGGPAKLKRRTNVYWWGGVGVAYLNIARPFAKTVLQSNMNNEPSSNAKWVYDSPIHSDVEAKLRRLLVELGNAERILGIQVCAYKDGKVIIDTSAGVMGKEDPRPVQPDTLFPVFSVTKGVTAGMIHWLADKGKLKFDENVANIWPEFGTNGKFEIKVHHILNHTSGLHDALSVIVEDDPILFCDWDECVKRIATVVPETEPGHKQIYHYLSYGWLCGAIIEHASGRKFQDILEEAFVRPLNLEGEFYIGIHPGVESRLATLTYDTTEFSMFSALIATTEFRSHVPSSFVPNILEALITSSNTLNVRCAILPASNGHFSARALARYYAALVDGGVVPPSQSSSLPPLGSHPHRPTTTDSHTTNPNPESDLNIEVLESDNTNDEIDSKIFSTQKSKLHDLFLGNGVNKDLILPNGKFGLGFHRINTIDGSMIGFGHAGLGGSTGYCDINNRFSIVVTLNKLSFGPLVAKIIQFVCSELNLPVPEDYAGSWEFTEKPVFN</sequence>
<feature type="compositionally biased region" description="Polar residues" evidence="1">
    <location>
        <begin position="368"/>
        <end position="382"/>
    </location>
</feature>
<dbReference type="InterPro" id="IPR052907">
    <property type="entry name" value="Beta-lactamase/esterase"/>
</dbReference>
<name>A0AAU9MPG5_9ASTR</name>
<dbReference type="EMBL" id="CAKMRJ010002223">
    <property type="protein sequence ID" value="CAH1427456.1"/>
    <property type="molecule type" value="Genomic_DNA"/>
</dbReference>
<feature type="domain" description="Beta-lactamase-related" evidence="2">
    <location>
        <begin position="77"/>
        <end position="476"/>
    </location>
</feature>